<reference evidence="2 3" key="2">
    <citation type="submission" date="2020-06" db="EMBL/GenBank/DDBJ databases">
        <title>Ramlibacter rhizophilus sp. nov., isolated from rhizosphere soil of national flower Mugunghwa from South Korea.</title>
        <authorList>
            <person name="Zheng-Fei Y."/>
            <person name="Huan T."/>
        </authorList>
    </citation>
    <scope>NUCLEOTIDE SEQUENCE [LARGE SCALE GENOMIC DNA]</scope>
    <source>
        <strain evidence="2 3">B156</strain>
    </source>
</reference>
<evidence type="ECO:0000256" key="1">
    <source>
        <dbReference type="SAM" id="MobiDB-lite"/>
    </source>
</evidence>
<sequence length="166" mass="17529">MSDKKPSNPDPITGEPGAHPVGTGLGAAGGAVAGATVGSIAGPVGTLVGGAAGAIAGGLAGKGAAESVNPTAEDSYWRENYNKRPSYKQGYSYDDYAPAYRTGYTGWERARASGESWDSYEPKLRSEYERNRGSSRLDWEEAKDSARDAWHRVERAMPGDADKDGR</sequence>
<dbReference type="PANTHER" id="PTHR21525:SF9">
    <property type="entry name" value="CHANNEL_COLICIN DOMAIN-CONTAINING PROTEIN"/>
    <property type="match status" value="1"/>
</dbReference>
<evidence type="ECO:0000313" key="3">
    <source>
        <dbReference type="Proteomes" id="UP000552954"/>
    </source>
</evidence>
<feature type="region of interest" description="Disordered" evidence="1">
    <location>
        <begin position="111"/>
        <end position="148"/>
    </location>
</feature>
<dbReference type="PANTHER" id="PTHR21525">
    <property type="entry name" value="MOTILE SPERM PROTEIN"/>
    <property type="match status" value="1"/>
</dbReference>
<proteinExistence type="predicted"/>
<dbReference type="Proteomes" id="UP000552954">
    <property type="component" value="Unassembled WGS sequence"/>
</dbReference>
<protein>
    <recommendedName>
        <fullName evidence="4">Glycine zipper domain-containing protein</fullName>
    </recommendedName>
</protein>
<gene>
    <name evidence="2" type="ORF">HK415_08060</name>
</gene>
<dbReference type="RefSeq" id="WP_171557977.1">
    <property type="nucleotide sequence ID" value="NZ_JABFCS010000001.1"/>
</dbReference>
<name>A0A849KEJ6_9BURK</name>
<keyword evidence="3" id="KW-1185">Reference proteome</keyword>
<comment type="caution">
    <text evidence="2">The sequence shown here is derived from an EMBL/GenBank/DDBJ whole genome shotgun (WGS) entry which is preliminary data.</text>
</comment>
<feature type="region of interest" description="Disordered" evidence="1">
    <location>
        <begin position="1"/>
        <end position="28"/>
    </location>
</feature>
<reference evidence="2 3" key="1">
    <citation type="submission" date="2020-05" db="EMBL/GenBank/DDBJ databases">
        <authorList>
            <person name="Khan S.A."/>
            <person name="Jeon C.O."/>
            <person name="Chun B.H."/>
        </authorList>
    </citation>
    <scope>NUCLEOTIDE SEQUENCE [LARGE SCALE GENOMIC DNA]</scope>
    <source>
        <strain evidence="2 3">B156</strain>
    </source>
</reference>
<accession>A0A849KEJ6</accession>
<feature type="compositionally biased region" description="Basic and acidic residues" evidence="1">
    <location>
        <begin position="120"/>
        <end position="148"/>
    </location>
</feature>
<dbReference type="EMBL" id="JABFCS010000001">
    <property type="protein sequence ID" value="NNU43121.1"/>
    <property type="molecule type" value="Genomic_DNA"/>
</dbReference>
<evidence type="ECO:0008006" key="4">
    <source>
        <dbReference type="Google" id="ProtNLM"/>
    </source>
</evidence>
<dbReference type="AlphaFoldDB" id="A0A849KEJ6"/>
<organism evidence="2 3">
    <name type="scientific">Ramlibacter montanisoli</name>
    <dbReference type="NCBI Taxonomy" id="2732512"/>
    <lineage>
        <taxon>Bacteria</taxon>
        <taxon>Pseudomonadati</taxon>
        <taxon>Pseudomonadota</taxon>
        <taxon>Betaproteobacteria</taxon>
        <taxon>Burkholderiales</taxon>
        <taxon>Comamonadaceae</taxon>
        <taxon>Ramlibacter</taxon>
    </lineage>
</organism>
<evidence type="ECO:0000313" key="2">
    <source>
        <dbReference type="EMBL" id="NNU43121.1"/>
    </source>
</evidence>